<dbReference type="Proteomes" id="UP000236047">
    <property type="component" value="Unassembled WGS sequence"/>
</dbReference>
<keyword evidence="2" id="KW-1185">Reference proteome</keyword>
<protein>
    <submittedName>
        <fullName evidence="1">Uncharacterized protein</fullName>
    </submittedName>
</protein>
<proteinExistence type="predicted"/>
<dbReference type="RefSeq" id="WP_102927037.1">
    <property type="nucleotide sequence ID" value="NZ_LJSN01000007.1"/>
</dbReference>
<gene>
    <name evidence="1" type="ORF">AOB60_43040</name>
</gene>
<dbReference type="EMBL" id="LJSN01000007">
    <property type="protein sequence ID" value="PNE35768.1"/>
    <property type="molecule type" value="Genomic_DNA"/>
</dbReference>
<dbReference type="AlphaFoldDB" id="A0A2N8P417"/>
<name>A0A2N8P417_STRNR</name>
<accession>A0A2N8P417</accession>
<reference evidence="2" key="1">
    <citation type="submission" date="2015-09" db="EMBL/GenBank/DDBJ databases">
        <authorList>
            <person name="Graham D.E."/>
            <person name="Mahan K.M."/>
            <person name="Klingeman D.M."/>
            <person name="Fida T."/>
            <person name="Giannone R.J."/>
            <person name="Hettich R.L."/>
            <person name="Parry R.J."/>
            <person name="Spain J.C."/>
        </authorList>
    </citation>
    <scope>NUCLEOTIDE SEQUENCE [LARGE SCALE GENOMIC DNA]</scope>
    <source>
        <strain evidence="2">JCM 4701</strain>
    </source>
</reference>
<comment type="caution">
    <text evidence="1">The sequence shown here is derived from an EMBL/GenBank/DDBJ whole genome shotgun (WGS) entry which is preliminary data.</text>
</comment>
<sequence length="73" mass="8022">MDDTTKAALQAFYRLWKVTQAAAGDPHHPAAEESLSNAAHDANTKLRAAGLLGDEQRLVRLMRDAFPDYDPTV</sequence>
<organism evidence="1 2">
    <name type="scientific">Streptomyces noursei</name>
    <name type="common">Streptomyces albulus</name>
    <dbReference type="NCBI Taxonomy" id="1971"/>
    <lineage>
        <taxon>Bacteria</taxon>
        <taxon>Bacillati</taxon>
        <taxon>Actinomycetota</taxon>
        <taxon>Actinomycetes</taxon>
        <taxon>Kitasatosporales</taxon>
        <taxon>Streptomycetaceae</taxon>
        <taxon>Streptomyces</taxon>
    </lineage>
</organism>
<evidence type="ECO:0000313" key="2">
    <source>
        <dbReference type="Proteomes" id="UP000236047"/>
    </source>
</evidence>
<evidence type="ECO:0000313" key="1">
    <source>
        <dbReference type="EMBL" id="PNE35768.1"/>
    </source>
</evidence>